<keyword evidence="1" id="KW-0472">Membrane</keyword>
<feature type="transmembrane region" description="Helical" evidence="1">
    <location>
        <begin position="110"/>
        <end position="134"/>
    </location>
</feature>
<sequence>MRAKLPVLGLVVAAWRDVLGHLAGLARIAWPYYALALALSLLAMAGRAGGPTSGGGLIGAIAPALGEGTAEIVLSLCVVACAVRWQRHVVLAEPLRGIAPLDGRVLRYALWNMLVGLVAALPLGAAALLGYATGAIVRTPQAEAPFTIGFAGIGLLGLGVAAASFFLMRLCLVPVGVSIDDRAMGLQRSWAATRGNGLRLLGIMLLLVLGFGALATAAAGLQLLVVVVGPENATGAILVATSIVEALLDLLTGMAGASALALVYRTLAASGAAIRPPEA</sequence>
<organism evidence="2 3">
    <name type="scientific">Benzoatithermus flavus</name>
    <dbReference type="NCBI Taxonomy" id="3108223"/>
    <lineage>
        <taxon>Bacteria</taxon>
        <taxon>Pseudomonadati</taxon>
        <taxon>Pseudomonadota</taxon>
        <taxon>Alphaproteobacteria</taxon>
        <taxon>Geminicoccales</taxon>
        <taxon>Geminicoccaceae</taxon>
        <taxon>Benzoatithermus</taxon>
    </lineage>
</organism>
<dbReference type="Proteomes" id="UP001375743">
    <property type="component" value="Unassembled WGS sequence"/>
</dbReference>
<evidence type="ECO:0000313" key="2">
    <source>
        <dbReference type="EMBL" id="MEK0085547.1"/>
    </source>
</evidence>
<feature type="transmembrane region" description="Helical" evidence="1">
    <location>
        <begin position="30"/>
        <end position="48"/>
    </location>
</feature>
<dbReference type="EMBL" id="JBBLZC010000029">
    <property type="protein sequence ID" value="MEK0085547.1"/>
    <property type="molecule type" value="Genomic_DNA"/>
</dbReference>
<feature type="transmembrane region" description="Helical" evidence="1">
    <location>
        <begin position="200"/>
        <end position="225"/>
    </location>
</feature>
<accession>A0ABU8Y030</accession>
<evidence type="ECO:0008006" key="4">
    <source>
        <dbReference type="Google" id="ProtNLM"/>
    </source>
</evidence>
<feature type="transmembrane region" description="Helical" evidence="1">
    <location>
        <begin position="237"/>
        <end position="264"/>
    </location>
</feature>
<feature type="transmembrane region" description="Helical" evidence="1">
    <location>
        <begin position="146"/>
        <end position="179"/>
    </location>
</feature>
<evidence type="ECO:0000256" key="1">
    <source>
        <dbReference type="SAM" id="Phobius"/>
    </source>
</evidence>
<reference evidence="2 3" key="1">
    <citation type="submission" date="2024-01" db="EMBL/GenBank/DDBJ databases">
        <title>Multi-omics insights into the function and evolution of sodium benzoate biodegradation pathways in Benzoatithermus flavus gen. nov., sp. nov. from hot spring.</title>
        <authorList>
            <person name="Hu C.-J."/>
            <person name="Li W.-J."/>
        </authorList>
    </citation>
    <scope>NUCLEOTIDE SEQUENCE [LARGE SCALE GENOMIC DNA]</scope>
    <source>
        <strain evidence="2 3">SYSU G07066</strain>
    </source>
</reference>
<dbReference type="RefSeq" id="WP_418161396.1">
    <property type="nucleotide sequence ID" value="NZ_JBBLZC010000029.1"/>
</dbReference>
<keyword evidence="3" id="KW-1185">Reference proteome</keyword>
<evidence type="ECO:0000313" key="3">
    <source>
        <dbReference type="Proteomes" id="UP001375743"/>
    </source>
</evidence>
<name>A0ABU8Y030_9PROT</name>
<protein>
    <recommendedName>
        <fullName evidence="4">Glycerophosphoryl diester phosphodiesterase membrane domain-containing protein</fullName>
    </recommendedName>
</protein>
<gene>
    <name evidence="2" type="ORF">U1T56_20535</name>
</gene>
<keyword evidence="1" id="KW-0812">Transmembrane</keyword>
<comment type="caution">
    <text evidence="2">The sequence shown here is derived from an EMBL/GenBank/DDBJ whole genome shotgun (WGS) entry which is preliminary data.</text>
</comment>
<keyword evidence="1" id="KW-1133">Transmembrane helix</keyword>
<proteinExistence type="predicted"/>